<proteinExistence type="predicted"/>
<accession>A0A195D0C7</accession>
<dbReference type="Proteomes" id="UP000078542">
    <property type="component" value="Unassembled WGS sequence"/>
</dbReference>
<evidence type="ECO:0000313" key="2">
    <source>
        <dbReference type="Proteomes" id="UP000078542"/>
    </source>
</evidence>
<evidence type="ECO:0000313" key="1">
    <source>
        <dbReference type="EMBL" id="KYN06370.1"/>
    </source>
</evidence>
<dbReference type="EMBL" id="KQ977012">
    <property type="protein sequence ID" value="KYN06370.1"/>
    <property type="molecule type" value="Genomic_DNA"/>
</dbReference>
<name>A0A195D0C7_9HYME</name>
<gene>
    <name evidence="1" type="ORF">ALC62_02707</name>
</gene>
<sequence>MLARIHEMHENMQVYVSEWIANEYVDQKYGRLTMPSLIFLRLTFHQYFLGQECPKRRYVQNRAYIKVRRE</sequence>
<keyword evidence="2" id="KW-1185">Reference proteome</keyword>
<reference evidence="1 2" key="1">
    <citation type="submission" date="2016-03" db="EMBL/GenBank/DDBJ databases">
        <title>Cyphomyrmex costatus WGS genome.</title>
        <authorList>
            <person name="Nygaard S."/>
            <person name="Hu H."/>
            <person name="Boomsma J."/>
            <person name="Zhang G."/>
        </authorList>
    </citation>
    <scope>NUCLEOTIDE SEQUENCE [LARGE SCALE GENOMIC DNA]</scope>
    <source>
        <strain evidence="1">MS0001</strain>
        <tissue evidence="1">Whole body</tissue>
    </source>
</reference>
<protein>
    <submittedName>
        <fullName evidence="1">Uncharacterized protein</fullName>
    </submittedName>
</protein>
<organism evidence="1 2">
    <name type="scientific">Cyphomyrmex costatus</name>
    <dbReference type="NCBI Taxonomy" id="456900"/>
    <lineage>
        <taxon>Eukaryota</taxon>
        <taxon>Metazoa</taxon>
        <taxon>Ecdysozoa</taxon>
        <taxon>Arthropoda</taxon>
        <taxon>Hexapoda</taxon>
        <taxon>Insecta</taxon>
        <taxon>Pterygota</taxon>
        <taxon>Neoptera</taxon>
        <taxon>Endopterygota</taxon>
        <taxon>Hymenoptera</taxon>
        <taxon>Apocrita</taxon>
        <taxon>Aculeata</taxon>
        <taxon>Formicoidea</taxon>
        <taxon>Formicidae</taxon>
        <taxon>Myrmicinae</taxon>
        <taxon>Cyphomyrmex</taxon>
    </lineage>
</organism>
<dbReference type="AlphaFoldDB" id="A0A195D0C7"/>